<name>A0A4C1XIQ6_EUMVA</name>
<accession>A0A4C1XIQ6</accession>
<dbReference type="EMBL" id="BGZK01000879">
    <property type="protein sequence ID" value="GBP63776.1"/>
    <property type="molecule type" value="Genomic_DNA"/>
</dbReference>
<comment type="caution">
    <text evidence="1">The sequence shown here is derived from an EMBL/GenBank/DDBJ whole genome shotgun (WGS) entry which is preliminary data.</text>
</comment>
<organism evidence="1 2">
    <name type="scientific">Eumeta variegata</name>
    <name type="common">Bagworm moth</name>
    <name type="synonym">Eumeta japonica</name>
    <dbReference type="NCBI Taxonomy" id="151549"/>
    <lineage>
        <taxon>Eukaryota</taxon>
        <taxon>Metazoa</taxon>
        <taxon>Ecdysozoa</taxon>
        <taxon>Arthropoda</taxon>
        <taxon>Hexapoda</taxon>
        <taxon>Insecta</taxon>
        <taxon>Pterygota</taxon>
        <taxon>Neoptera</taxon>
        <taxon>Endopterygota</taxon>
        <taxon>Lepidoptera</taxon>
        <taxon>Glossata</taxon>
        <taxon>Ditrysia</taxon>
        <taxon>Tineoidea</taxon>
        <taxon>Psychidae</taxon>
        <taxon>Oiketicinae</taxon>
        <taxon>Eumeta</taxon>
    </lineage>
</organism>
<proteinExistence type="predicted"/>
<sequence length="148" mass="17052">MDNYRECKECLNAGDAYGLVLQSSRAVEQKPTQQSLARLRTAFGDEAPYKMTICNWFSEFKHSHLNLSNRFRDDRPSTAVNNKNIDAMRRIFKTDRHVTYHEIRTSLEPCRRQLAAARKTVSSTVAFQVMSESSGGLLPIHWMSYSFL</sequence>
<dbReference type="AlphaFoldDB" id="A0A4C1XIQ6"/>
<reference evidence="1 2" key="1">
    <citation type="journal article" date="2019" name="Commun. Biol.">
        <title>The bagworm genome reveals a unique fibroin gene that provides high tensile strength.</title>
        <authorList>
            <person name="Kono N."/>
            <person name="Nakamura H."/>
            <person name="Ohtoshi R."/>
            <person name="Tomita M."/>
            <person name="Numata K."/>
            <person name="Arakawa K."/>
        </authorList>
    </citation>
    <scope>NUCLEOTIDE SEQUENCE [LARGE SCALE GENOMIC DNA]</scope>
</reference>
<evidence type="ECO:0000313" key="1">
    <source>
        <dbReference type="EMBL" id="GBP63776.1"/>
    </source>
</evidence>
<keyword evidence="2" id="KW-1185">Reference proteome</keyword>
<dbReference type="Proteomes" id="UP000299102">
    <property type="component" value="Unassembled WGS sequence"/>
</dbReference>
<gene>
    <name evidence="1" type="ORF">EVAR_40376_1</name>
</gene>
<protein>
    <recommendedName>
        <fullName evidence="3">Mos1 transposase HTH domain-containing protein</fullName>
    </recommendedName>
</protein>
<evidence type="ECO:0008006" key="3">
    <source>
        <dbReference type="Google" id="ProtNLM"/>
    </source>
</evidence>
<evidence type="ECO:0000313" key="2">
    <source>
        <dbReference type="Proteomes" id="UP000299102"/>
    </source>
</evidence>
<dbReference type="OrthoDB" id="10017160at2759"/>